<reference evidence="1" key="2">
    <citation type="journal article" date="2015" name="Fish Shellfish Immunol.">
        <title>Early steps in the European eel (Anguilla anguilla)-Vibrio vulnificus interaction in the gills: Role of the RtxA13 toxin.</title>
        <authorList>
            <person name="Callol A."/>
            <person name="Pajuelo D."/>
            <person name="Ebbesson L."/>
            <person name="Teles M."/>
            <person name="MacKenzie S."/>
            <person name="Amaro C."/>
        </authorList>
    </citation>
    <scope>NUCLEOTIDE SEQUENCE</scope>
</reference>
<evidence type="ECO:0000313" key="1">
    <source>
        <dbReference type="EMBL" id="JAH44755.1"/>
    </source>
</evidence>
<accession>A0A0E9SVV0</accession>
<proteinExistence type="predicted"/>
<name>A0A0E9SVV0_ANGAN</name>
<organism evidence="1">
    <name type="scientific">Anguilla anguilla</name>
    <name type="common">European freshwater eel</name>
    <name type="synonym">Muraena anguilla</name>
    <dbReference type="NCBI Taxonomy" id="7936"/>
    <lineage>
        <taxon>Eukaryota</taxon>
        <taxon>Metazoa</taxon>
        <taxon>Chordata</taxon>
        <taxon>Craniata</taxon>
        <taxon>Vertebrata</taxon>
        <taxon>Euteleostomi</taxon>
        <taxon>Actinopterygii</taxon>
        <taxon>Neopterygii</taxon>
        <taxon>Teleostei</taxon>
        <taxon>Anguilliformes</taxon>
        <taxon>Anguillidae</taxon>
        <taxon>Anguilla</taxon>
    </lineage>
</organism>
<reference evidence="1" key="1">
    <citation type="submission" date="2014-11" db="EMBL/GenBank/DDBJ databases">
        <authorList>
            <person name="Amaro Gonzalez C."/>
        </authorList>
    </citation>
    <scope>NUCLEOTIDE SEQUENCE</scope>
</reference>
<dbReference type="AlphaFoldDB" id="A0A0E9SVV0"/>
<sequence length="36" mass="3964">MHNDIQTCRSTQPCGLNAALMHHDLTSPPYLIHGCS</sequence>
<dbReference type="EMBL" id="GBXM01063822">
    <property type="protein sequence ID" value="JAH44755.1"/>
    <property type="molecule type" value="Transcribed_RNA"/>
</dbReference>
<protein>
    <submittedName>
        <fullName evidence="1">Uncharacterized protein</fullName>
    </submittedName>
</protein>